<dbReference type="Gene3D" id="1.10.30.50">
    <property type="match status" value="1"/>
</dbReference>
<proteinExistence type="predicted"/>
<evidence type="ECO:0008006" key="3">
    <source>
        <dbReference type="Google" id="ProtNLM"/>
    </source>
</evidence>
<gene>
    <name evidence="1" type="ORF">FJK96_18200</name>
</gene>
<evidence type="ECO:0000313" key="1">
    <source>
        <dbReference type="EMBL" id="QDF71894.1"/>
    </source>
</evidence>
<name>A0AB73U4D7_MYCCH</name>
<dbReference type="EMBL" id="CP041150">
    <property type="protein sequence ID" value="QDF71894.1"/>
    <property type="molecule type" value="Genomic_DNA"/>
</dbReference>
<accession>A0AB73U4D7</accession>
<organism evidence="1 2">
    <name type="scientific">Mycobacteroides chelonae</name>
    <name type="common">Mycobacterium chelonae</name>
    <dbReference type="NCBI Taxonomy" id="1774"/>
    <lineage>
        <taxon>Bacteria</taxon>
        <taxon>Bacillati</taxon>
        <taxon>Actinomycetota</taxon>
        <taxon>Actinomycetes</taxon>
        <taxon>Mycobacteriales</taxon>
        <taxon>Mycobacteriaceae</taxon>
        <taxon>Mycobacteroides</taxon>
    </lineage>
</organism>
<protein>
    <recommendedName>
        <fullName evidence="3">HNH endonuclease</fullName>
    </recommendedName>
</protein>
<dbReference type="AlphaFoldDB" id="A0AB73U4D7"/>
<dbReference type="Proteomes" id="UP000317728">
    <property type="component" value="Chromosome"/>
</dbReference>
<dbReference type="RefSeq" id="WP_075908153.1">
    <property type="nucleotide sequence ID" value="NZ_CP041150.1"/>
</dbReference>
<reference evidence="1 2" key="1">
    <citation type="submission" date="2019-06" db="EMBL/GenBank/DDBJ databases">
        <title>Whole geneome sequnce of Mycobacteroides chelonae M77 isolated from bovine milk from Meghalaya, India.</title>
        <authorList>
            <person name="Vise E."/>
            <person name="Das S."/>
            <person name="Garg A."/>
            <person name="Ghatak S."/>
            <person name="Shakuntala I."/>
            <person name="Milton A.A.P."/>
            <person name="Karam A."/>
            <person name="Sanjukta R."/>
            <person name="Puro K."/>
            <person name="Sen A."/>
        </authorList>
    </citation>
    <scope>NUCLEOTIDE SEQUENCE [LARGE SCALE GENOMIC DNA]</scope>
    <source>
        <strain evidence="1 2">M77</strain>
    </source>
</reference>
<evidence type="ECO:0000313" key="2">
    <source>
        <dbReference type="Proteomes" id="UP000317728"/>
    </source>
</evidence>
<sequence>MTVRRGTSNTNARGSSAARRIRKQFLLDTFGDGETCTCATCPTELDAETVTVDRYPVAGIDGGTYRRNNIRPQCMPCASRQGGLMSATRRRLKAAS</sequence>